<dbReference type="STRING" id="1434700.SAMN06296427_106157"/>
<comment type="similarity">
    <text evidence="2">Belongs to the OmpP1/FadL family.</text>
</comment>
<protein>
    <submittedName>
        <fullName evidence="9">Long-chain fatty acid transport protein</fullName>
    </submittedName>
</protein>
<dbReference type="GO" id="GO:0015483">
    <property type="term" value="F:long-chain fatty acid transporting porin activity"/>
    <property type="evidence" value="ECO:0007669"/>
    <property type="project" value="TreeGrafter"/>
</dbReference>
<dbReference type="SUPFAM" id="SSF56935">
    <property type="entry name" value="Porins"/>
    <property type="match status" value="1"/>
</dbReference>
<evidence type="ECO:0000256" key="5">
    <source>
        <dbReference type="ARBA" id="ARBA00022729"/>
    </source>
</evidence>
<name>A0A1W2BG74_9FLAO</name>
<dbReference type="OrthoDB" id="9922at2"/>
<comment type="subcellular location">
    <subcellularLocation>
        <location evidence="1">Cell outer membrane</location>
        <topology evidence="1">Multi-pass membrane protein</topology>
    </subcellularLocation>
</comment>
<sequence>MRRVYLMLAALGLCTTAFAGGYRVALQGVRQASMGLTSVMHARDASIAFYNPAGLAFVEGKLSIAAGGFGVMNNVKWQNESTLESAETDSPLGTPLYFAASYRPIEDVTVGVSFTTPFGSTVKWPSDWAGKSNITEIELKSYFIQPTVAVKFNEWFSAGAGFIYAMGSVNLQRTTTVAGNDVGLELDDTDAHGLGFNVGAYFRPNERVNIGLAYRSKVDMKANDGDVMWSGTPTALGSTMPFASNQFSAMLPLVSEFTAGLSYQVTERLMLAGEVSVHGWSKYSDLDIKLENSETGATFDSYATKNFKDRAVYKFGAEYQATDMLAVRLGYYFDESPSPAEHWSPETPSTNLHAFTGGLGFKFGEGFYVDAYGQYSMGVERFVHNVESGFQGDVNSSAFIFGLGLSYNFLN</sequence>
<evidence type="ECO:0000256" key="7">
    <source>
        <dbReference type="ARBA" id="ARBA00023237"/>
    </source>
</evidence>
<feature type="chain" id="PRO_5012370884" evidence="8">
    <location>
        <begin position="20"/>
        <end position="411"/>
    </location>
</feature>
<dbReference type="AlphaFoldDB" id="A0A1W2BG74"/>
<keyword evidence="5 8" id="KW-0732">Signal</keyword>
<organism evidence="9 10">
    <name type="scientific">Moheibacter sediminis</name>
    <dbReference type="NCBI Taxonomy" id="1434700"/>
    <lineage>
        <taxon>Bacteria</taxon>
        <taxon>Pseudomonadati</taxon>
        <taxon>Bacteroidota</taxon>
        <taxon>Flavobacteriia</taxon>
        <taxon>Flavobacteriales</taxon>
        <taxon>Weeksellaceae</taxon>
        <taxon>Moheibacter</taxon>
    </lineage>
</organism>
<evidence type="ECO:0000256" key="6">
    <source>
        <dbReference type="ARBA" id="ARBA00023136"/>
    </source>
</evidence>
<dbReference type="Proteomes" id="UP000192393">
    <property type="component" value="Unassembled WGS sequence"/>
</dbReference>
<gene>
    <name evidence="9" type="ORF">SAMN06296427_106157</name>
</gene>
<dbReference type="PANTHER" id="PTHR35093:SF8">
    <property type="entry name" value="OUTER MEMBRANE PROTEIN NMB0088-RELATED"/>
    <property type="match status" value="1"/>
</dbReference>
<dbReference type="PANTHER" id="PTHR35093">
    <property type="entry name" value="OUTER MEMBRANE PROTEIN NMB0088-RELATED"/>
    <property type="match status" value="1"/>
</dbReference>
<dbReference type="Gene3D" id="2.40.160.60">
    <property type="entry name" value="Outer membrane protein transport protein (OMPP1/FadL/TodX)"/>
    <property type="match status" value="1"/>
</dbReference>
<dbReference type="RefSeq" id="WP_084017638.1">
    <property type="nucleotide sequence ID" value="NZ_FWXS01000006.1"/>
</dbReference>
<keyword evidence="3" id="KW-1134">Transmembrane beta strand</keyword>
<dbReference type="InterPro" id="IPR005017">
    <property type="entry name" value="OMPP1/FadL/TodX"/>
</dbReference>
<evidence type="ECO:0000256" key="1">
    <source>
        <dbReference type="ARBA" id="ARBA00004571"/>
    </source>
</evidence>
<evidence type="ECO:0000313" key="10">
    <source>
        <dbReference type="Proteomes" id="UP000192393"/>
    </source>
</evidence>
<feature type="signal peptide" evidence="8">
    <location>
        <begin position="1"/>
        <end position="19"/>
    </location>
</feature>
<dbReference type="EMBL" id="FWXS01000006">
    <property type="protein sequence ID" value="SMC71957.1"/>
    <property type="molecule type" value="Genomic_DNA"/>
</dbReference>
<dbReference type="GO" id="GO:0009279">
    <property type="term" value="C:cell outer membrane"/>
    <property type="evidence" value="ECO:0007669"/>
    <property type="project" value="UniProtKB-SubCell"/>
</dbReference>
<evidence type="ECO:0000313" key="9">
    <source>
        <dbReference type="EMBL" id="SMC71957.1"/>
    </source>
</evidence>
<keyword evidence="4" id="KW-0812">Transmembrane</keyword>
<accession>A0A1W2BG74</accession>
<dbReference type="Pfam" id="PF03349">
    <property type="entry name" value="Toluene_X"/>
    <property type="match status" value="1"/>
</dbReference>
<evidence type="ECO:0000256" key="8">
    <source>
        <dbReference type="SAM" id="SignalP"/>
    </source>
</evidence>
<proteinExistence type="inferred from homology"/>
<reference evidence="9 10" key="1">
    <citation type="submission" date="2017-04" db="EMBL/GenBank/DDBJ databases">
        <authorList>
            <person name="Afonso C.L."/>
            <person name="Miller P.J."/>
            <person name="Scott M.A."/>
            <person name="Spackman E."/>
            <person name="Goraichik I."/>
            <person name="Dimitrov K.M."/>
            <person name="Suarez D.L."/>
            <person name="Swayne D.E."/>
        </authorList>
    </citation>
    <scope>NUCLEOTIDE SEQUENCE [LARGE SCALE GENOMIC DNA]</scope>
    <source>
        <strain evidence="9 10">CGMCC 1.12708</strain>
    </source>
</reference>
<keyword evidence="7" id="KW-0998">Cell outer membrane</keyword>
<evidence type="ECO:0000256" key="3">
    <source>
        <dbReference type="ARBA" id="ARBA00022452"/>
    </source>
</evidence>
<keyword evidence="6" id="KW-0472">Membrane</keyword>
<evidence type="ECO:0000256" key="4">
    <source>
        <dbReference type="ARBA" id="ARBA00022692"/>
    </source>
</evidence>
<evidence type="ECO:0000256" key="2">
    <source>
        <dbReference type="ARBA" id="ARBA00008163"/>
    </source>
</evidence>
<keyword evidence="10" id="KW-1185">Reference proteome</keyword>